<dbReference type="GO" id="GO:0005634">
    <property type="term" value="C:nucleus"/>
    <property type="evidence" value="ECO:0007669"/>
    <property type="project" value="TreeGrafter"/>
</dbReference>
<comment type="similarity">
    <text evidence="1">Belongs to the NmrA-type oxidoreductase family.</text>
</comment>
<dbReference type="EMBL" id="KQ964255">
    <property type="protein sequence ID" value="KXJ89350.1"/>
    <property type="molecule type" value="Genomic_DNA"/>
</dbReference>
<gene>
    <name evidence="4" type="ORF">Micbo1qcDRAFT_235185</name>
</gene>
<sequence length="361" mass="38272">MSNIIMSNIIMSNKTVVTVIGATGTQGGSVVAALLHDPTYTIRAVTRNIDSDKARSLAAQGVQVVSADLDDTESLRRAFAGSKAIFAVTNFFEALAVTSDSDEAMRIETRQARNLADAAAATPGLEHYIWSSLPNASQNTRGQAPVSYMASKNAGDAYIREELPELWQRTTLVWFGWYAGNVRYPLYAPHKLLSFAGSPHDVVHYINVPGDTPQLVPLLGSETVNPGIWVRAILGQPQLTLPGKAVAAVAEYMSLGQVVAAQEQARAEAAAAAGCHGVAGVAGRSHIVEVSDAQYADMWPVWGAVLGSAHRYMAALPGRSFESVHGEIQVLQRGDLEMLEGLVSTKQAFDQMAAAAAAAGA</sequence>
<dbReference type="Gene3D" id="3.90.25.10">
    <property type="entry name" value="UDP-galactose 4-epimerase, domain 1"/>
    <property type="match status" value="1"/>
</dbReference>
<dbReference type="Pfam" id="PF05368">
    <property type="entry name" value="NmrA"/>
    <property type="match status" value="1"/>
</dbReference>
<proteinExistence type="inferred from homology"/>
<dbReference type="InParanoid" id="A0A136IWG0"/>
<dbReference type="SUPFAM" id="SSF51735">
    <property type="entry name" value="NAD(P)-binding Rossmann-fold domains"/>
    <property type="match status" value="1"/>
</dbReference>
<evidence type="ECO:0000259" key="3">
    <source>
        <dbReference type="Pfam" id="PF05368"/>
    </source>
</evidence>
<keyword evidence="2" id="KW-0521">NADP</keyword>
<reference evidence="5" key="1">
    <citation type="submission" date="2016-02" db="EMBL/GenBank/DDBJ databases">
        <title>Draft genome sequence of Microdochium bolleyi, a fungal endophyte of beachgrass.</title>
        <authorList>
            <consortium name="DOE Joint Genome Institute"/>
            <person name="David A.S."/>
            <person name="May G."/>
            <person name="Haridas S."/>
            <person name="Lim J."/>
            <person name="Wang M."/>
            <person name="Labutti K."/>
            <person name="Lipzen A."/>
            <person name="Barry K."/>
            <person name="Grigoriev I.V."/>
        </authorList>
    </citation>
    <scope>NUCLEOTIDE SEQUENCE [LARGE SCALE GENOMIC DNA]</scope>
    <source>
        <strain evidence="5">J235TASD1</strain>
    </source>
</reference>
<dbReference type="OrthoDB" id="300709at2759"/>
<evidence type="ECO:0000313" key="5">
    <source>
        <dbReference type="Proteomes" id="UP000070501"/>
    </source>
</evidence>
<evidence type="ECO:0000256" key="1">
    <source>
        <dbReference type="ARBA" id="ARBA00006328"/>
    </source>
</evidence>
<dbReference type="PANTHER" id="PTHR42748:SF28">
    <property type="entry name" value="NMRA-LIKE DOMAIN-CONTAINING PROTEIN"/>
    <property type="match status" value="1"/>
</dbReference>
<feature type="domain" description="NmrA-like" evidence="3">
    <location>
        <begin position="14"/>
        <end position="264"/>
    </location>
</feature>
<evidence type="ECO:0000256" key="2">
    <source>
        <dbReference type="ARBA" id="ARBA00022857"/>
    </source>
</evidence>
<dbReference type="AlphaFoldDB" id="A0A136IWG0"/>
<dbReference type="InterPro" id="IPR036291">
    <property type="entry name" value="NAD(P)-bd_dom_sf"/>
</dbReference>
<accession>A0A136IWG0</accession>
<dbReference type="PANTHER" id="PTHR42748">
    <property type="entry name" value="NITROGEN METABOLITE REPRESSION PROTEIN NMRA FAMILY MEMBER"/>
    <property type="match status" value="1"/>
</dbReference>
<dbReference type="InterPro" id="IPR051164">
    <property type="entry name" value="NmrA-like_oxidored"/>
</dbReference>
<dbReference type="Proteomes" id="UP000070501">
    <property type="component" value="Unassembled WGS sequence"/>
</dbReference>
<organism evidence="4 5">
    <name type="scientific">Microdochium bolleyi</name>
    <dbReference type="NCBI Taxonomy" id="196109"/>
    <lineage>
        <taxon>Eukaryota</taxon>
        <taxon>Fungi</taxon>
        <taxon>Dikarya</taxon>
        <taxon>Ascomycota</taxon>
        <taxon>Pezizomycotina</taxon>
        <taxon>Sordariomycetes</taxon>
        <taxon>Xylariomycetidae</taxon>
        <taxon>Xylariales</taxon>
        <taxon>Microdochiaceae</taxon>
        <taxon>Microdochium</taxon>
    </lineage>
</organism>
<protein>
    <recommendedName>
        <fullName evidence="3">NmrA-like domain-containing protein</fullName>
    </recommendedName>
</protein>
<keyword evidence="5" id="KW-1185">Reference proteome</keyword>
<name>A0A136IWG0_9PEZI</name>
<dbReference type="STRING" id="196109.A0A136IWG0"/>
<dbReference type="InterPro" id="IPR008030">
    <property type="entry name" value="NmrA-like"/>
</dbReference>
<dbReference type="Gene3D" id="3.40.50.720">
    <property type="entry name" value="NAD(P)-binding Rossmann-like Domain"/>
    <property type="match status" value="1"/>
</dbReference>
<evidence type="ECO:0000313" key="4">
    <source>
        <dbReference type="EMBL" id="KXJ89350.1"/>
    </source>
</evidence>